<dbReference type="InterPro" id="IPR036322">
    <property type="entry name" value="WD40_repeat_dom_sf"/>
</dbReference>
<dbReference type="EMBL" id="BOPG01000010">
    <property type="protein sequence ID" value="GIJ54047.1"/>
    <property type="molecule type" value="Genomic_DNA"/>
</dbReference>
<reference evidence="1" key="1">
    <citation type="submission" date="2021-01" db="EMBL/GenBank/DDBJ databases">
        <title>Whole genome shotgun sequence of Virgisporangium aurantiacum NBRC 16421.</title>
        <authorList>
            <person name="Komaki H."/>
            <person name="Tamura T."/>
        </authorList>
    </citation>
    <scope>NUCLEOTIDE SEQUENCE</scope>
    <source>
        <strain evidence="1">NBRC 16421</strain>
    </source>
</reference>
<name>A0A8J3Z094_9ACTN</name>
<keyword evidence="2" id="KW-1185">Reference proteome</keyword>
<sequence>MVIDRIPLDSPLWEQVSACYSRRDAVESLRTVVATRQLGQAWKDLLGEALHQGDVYGISSAAIPHLVDLAPQLSVSDRRELWICVGLLIGSGADRFPSPPAAGLQEGLTSALRVAVGASVRDFLADTAMSASDAVMFAMACVSFARPWAGRDTLEAPYLPMGYVRGTCPGCEAGLEIDGFCDPFAPPCPAPDYQPTGTGGGPWSAVADSIDDVRRAGVLGAGWDDFLAVASRVARNGLPPDAPAPVMWCLVAAMLATRPVADAPRWARAVFRCAGHVRCPGCDLVWSVADVVAVPPDAHPVTVTDRVLPDRVLSDGVQTALLPAPAGAPVARVVPVATVADPVSGFRPAPGWTPRGVDVPVRIRWRAEAGAVDTVAVVPGRPGIVAAGTARAVTYWDLETGAAMGPASAGGAVALAAVAVADRHLLAVAGADGALRWWDPGTGRRIGRDARGPAPLVSLAAITMPAEPADRYRTVGWMSAISDGRTVLAAGDQNGAVRLWDSRTRNPLPQLFQRAGQPVLALATGDAVAGERHSHADLVAIFDDLTVDVWSSHSVHGQRSTMAPSRAKLAAAGHRHIVGAAPSVTPGRNRPMLLADRNGTTSMWETFGIRLTDPLPADPDHAPVTDVTTLHDSRGDLAVVTAGRNGLRVWYPHLGTVATIALDTRPRCLTTTGDRHNPTVIVGHDTGLLALALDQPVPTPGP</sequence>
<evidence type="ECO:0000313" key="1">
    <source>
        <dbReference type="EMBL" id="GIJ54047.1"/>
    </source>
</evidence>
<dbReference type="AlphaFoldDB" id="A0A8J3Z094"/>
<dbReference type="Gene3D" id="2.130.10.10">
    <property type="entry name" value="YVTN repeat-like/Quinoprotein amine dehydrogenase"/>
    <property type="match status" value="2"/>
</dbReference>
<evidence type="ECO:0008006" key="3">
    <source>
        <dbReference type="Google" id="ProtNLM"/>
    </source>
</evidence>
<protein>
    <recommendedName>
        <fullName evidence="3">WD40 repeat</fullName>
    </recommendedName>
</protein>
<accession>A0A8J3Z094</accession>
<comment type="caution">
    <text evidence="1">The sequence shown here is derived from an EMBL/GenBank/DDBJ whole genome shotgun (WGS) entry which is preliminary data.</text>
</comment>
<organism evidence="1 2">
    <name type="scientific">Virgisporangium aurantiacum</name>
    <dbReference type="NCBI Taxonomy" id="175570"/>
    <lineage>
        <taxon>Bacteria</taxon>
        <taxon>Bacillati</taxon>
        <taxon>Actinomycetota</taxon>
        <taxon>Actinomycetes</taxon>
        <taxon>Micromonosporales</taxon>
        <taxon>Micromonosporaceae</taxon>
        <taxon>Virgisporangium</taxon>
    </lineage>
</organism>
<evidence type="ECO:0000313" key="2">
    <source>
        <dbReference type="Proteomes" id="UP000612585"/>
    </source>
</evidence>
<dbReference type="Proteomes" id="UP000612585">
    <property type="component" value="Unassembled WGS sequence"/>
</dbReference>
<proteinExistence type="predicted"/>
<gene>
    <name evidence="1" type="ORF">Vau01_015630</name>
</gene>
<dbReference type="InterPro" id="IPR015943">
    <property type="entry name" value="WD40/YVTN_repeat-like_dom_sf"/>
</dbReference>
<dbReference type="SUPFAM" id="SSF50978">
    <property type="entry name" value="WD40 repeat-like"/>
    <property type="match status" value="1"/>
</dbReference>